<dbReference type="InterPro" id="IPR005593">
    <property type="entry name" value="Xul5P/Fru6P_PKetolase"/>
</dbReference>
<dbReference type="PANTHER" id="PTHR31273">
    <property type="entry name" value="PHOSPHOKETOLASE-RELATED"/>
    <property type="match status" value="1"/>
</dbReference>
<evidence type="ECO:0000256" key="1">
    <source>
        <dbReference type="ARBA" id="ARBA00001964"/>
    </source>
</evidence>
<sequence>MTELETGSPAQAVGCESYPLQVVDAWWRAANYLTVGQIYLMDNPLLTRPLAASDIKPRLLGHWGTSPALNLLWAHLNRELVRRPELALLYIAGPGHGGPAVVANAWLDGTYSELFPHVGTDEAGLRELFRQFSFPGGIPSHASPDTPGSIHEGGELGYSLVHAYGAALDNPGLTVACVVGDGEAETGTLAASWHLGKFINPETDGAVLPILNLNGYKIANPAVLARIPERELLALFEGYGYSPRIVSGGFDGEDPMVVHTALAAELDRALDDIEHIQRVARTGGPRERASWPMIILRTPKGWTGPREVDGLPVENTWRAHQVPLAQVRERDDHRAQLEEWMHSYRPEELFDRDGRLSPALASMRPRGERRMSASPVANGGAVIRPLLLPDPASRAVDVSTRRGATAEATRVLGHWLADVMRANPDNFRLFGPDETASNRLDGVYAVTAKQWEGEILATDENLAGEGKVIEILSENLVEGLLEGYLLTGRHGLTSSYEAFIQVVDSMFNQHAKWLEASARVPWRRPVASLTYLLSSHVWRQDHNGFSHQDPGFLGHVVTKSPDVTRVYLPPDANTLLVTMEHCFTTRDHINVVVAGKQPAPSFLSLEEARVHGARGISIWPWAGSEIDGLEPDVVIAAAGDVPTLEAMEAVRLLRANVPEMRVRFVNVIDLMRLQDPSQHQHGMPDTEFDAIFTTDTPIVFAFHGYPTLIHQLAYRRHNHHNLHVRGFTEHGTTTTPFDMLMLNDLDRYRLAMDAIRHVAGFAGRYGAVSQRFEDERARHRATAYRTGEDAAEVSGWEWLTEVVGPGARMGD</sequence>
<dbReference type="PROSITE" id="PS60002">
    <property type="entry name" value="PHOSPHOKETOLASE_1"/>
    <property type="match status" value="1"/>
</dbReference>
<comment type="caution">
    <text evidence="7">The sequence shown here is derived from an EMBL/GenBank/DDBJ whole genome shotgun (WGS) entry which is preliminary data.</text>
</comment>
<dbReference type="InterPro" id="IPR029061">
    <property type="entry name" value="THDP-binding"/>
</dbReference>
<dbReference type="GO" id="GO:0016832">
    <property type="term" value="F:aldehyde-lyase activity"/>
    <property type="evidence" value="ECO:0007669"/>
    <property type="project" value="InterPro"/>
</dbReference>
<dbReference type="Proteomes" id="UP000479756">
    <property type="component" value="Unassembled WGS sequence"/>
</dbReference>
<dbReference type="Pfam" id="PF03894">
    <property type="entry name" value="XFP"/>
    <property type="match status" value="1"/>
</dbReference>
<feature type="domain" description="Xylulose 5-phosphate/Fructose 6-phosphate phosphoketolase N-terminal" evidence="6">
    <location>
        <begin position="20"/>
        <end position="381"/>
    </location>
</feature>
<dbReference type="Gene3D" id="3.40.50.920">
    <property type="match status" value="1"/>
</dbReference>
<dbReference type="InterPro" id="IPR019790">
    <property type="entry name" value="Xul5P/Fru6P_PKetolase_CS"/>
</dbReference>
<dbReference type="SUPFAM" id="SSF52518">
    <property type="entry name" value="Thiamin diphosphate-binding fold (THDP-binding)"/>
    <property type="match status" value="2"/>
</dbReference>
<feature type="domain" description="Xylulose 5-phosphate/Fructose 6-phosphate phosphoketolase C-terminal" evidence="5">
    <location>
        <begin position="596"/>
        <end position="798"/>
    </location>
</feature>
<evidence type="ECO:0000313" key="8">
    <source>
        <dbReference type="Proteomes" id="UP000479756"/>
    </source>
</evidence>
<evidence type="ECO:0000259" key="6">
    <source>
        <dbReference type="Pfam" id="PF09364"/>
    </source>
</evidence>
<evidence type="ECO:0000256" key="4">
    <source>
        <dbReference type="ARBA" id="ARBA00023239"/>
    </source>
</evidence>
<gene>
    <name evidence="7" type="ORF">G3T37_01730</name>
</gene>
<organism evidence="7 8">
    <name type="scientific">Galbitalea soli</name>
    <dbReference type="NCBI Taxonomy" id="1268042"/>
    <lineage>
        <taxon>Bacteria</taxon>
        <taxon>Bacillati</taxon>
        <taxon>Actinomycetota</taxon>
        <taxon>Actinomycetes</taxon>
        <taxon>Micrococcales</taxon>
        <taxon>Microbacteriaceae</taxon>
        <taxon>Galbitalea</taxon>
    </lineage>
</organism>
<protein>
    <submittedName>
        <fullName evidence="7">Phosphoketolase family protein</fullName>
    </submittedName>
</protein>
<dbReference type="GO" id="GO:0005975">
    <property type="term" value="P:carbohydrate metabolic process"/>
    <property type="evidence" value="ECO:0007669"/>
    <property type="project" value="InterPro"/>
</dbReference>
<keyword evidence="8" id="KW-1185">Reference proteome</keyword>
<dbReference type="Pfam" id="PF09364">
    <property type="entry name" value="XFP_N"/>
    <property type="match status" value="1"/>
</dbReference>
<dbReference type="InterPro" id="IPR018969">
    <property type="entry name" value="Xul5P/Fru6P_PKetolase_C"/>
</dbReference>
<dbReference type="RefSeq" id="WP_163471752.1">
    <property type="nucleotide sequence ID" value="NZ_JAAGWZ010000001.1"/>
</dbReference>
<keyword evidence="4" id="KW-0456">Lyase</keyword>
<reference evidence="7 8" key="1">
    <citation type="journal article" date="2014" name="Int. J. Syst. Evol. Microbiol.">
        <title>Description of Galbitalea soli gen. nov., sp. nov., and Frondihabitans sucicola sp. nov.</title>
        <authorList>
            <person name="Kim S.J."/>
            <person name="Lim J.M."/>
            <person name="Ahn J.H."/>
            <person name="Weon H.Y."/>
            <person name="Hamada M."/>
            <person name="Suzuki K."/>
            <person name="Ahn T.Y."/>
            <person name="Kwon S.W."/>
        </authorList>
    </citation>
    <scope>NUCLEOTIDE SEQUENCE [LARGE SCALE GENOMIC DNA]</scope>
    <source>
        <strain evidence="7 8">NBRC 108727</strain>
    </source>
</reference>
<keyword evidence="3" id="KW-0786">Thiamine pyrophosphate</keyword>
<dbReference type="EMBL" id="JAAGWZ010000001">
    <property type="protein sequence ID" value="NEM90073.1"/>
    <property type="molecule type" value="Genomic_DNA"/>
</dbReference>
<dbReference type="PIRSF" id="PIRSF017245">
    <property type="entry name" value="Phosphoketolase"/>
    <property type="match status" value="1"/>
</dbReference>
<evidence type="ECO:0000256" key="2">
    <source>
        <dbReference type="ARBA" id="ARBA00005623"/>
    </source>
</evidence>
<dbReference type="InterPro" id="IPR009014">
    <property type="entry name" value="Transketo_C/PFOR_II"/>
</dbReference>
<accession>A0A7C9PL68</accession>
<name>A0A7C9PL68_9MICO</name>
<proteinExistence type="inferred from homology"/>
<dbReference type="AlphaFoldDB" id="A0A7C9PL68"/>
<dbReference type="PANTHER" id="PTHR31273:SF0">
    <property type="entry name" value="PHOSPHOKETOLASE-RELATED"/>
    <property type="match status" value="1"/>
</dbReference>
<dbReference type="NCBIfam" id="NF003619">
    <property type="entry name" value="PRK05261.1-4"/>
    <property type="match status" value="1"/>
</dbReference>
<evidence type="ECO:0000259" key="5">
    <source>
        <dbReference type="Pfam" id="PF09363"/>
    </source>
</evidence>
<dbReference type="Pfam" id="PF09363">
    <property type="entry name" value="XFP_C"/>
    <property type="match status" value="1"/>
</dbReference>
<dbReference type="Gene3D" id="3.40.50.970">
    <property type="match status" value="2"/>
</dbReference>
<dbReference type="PROSITE" id="PS60003">
    <property type="entry name" value="PHOSPHOKETOLASE_2"/>
    <property type="match status" value="1"/>
</dbReference>
<dbReference type="SUPFAM" id="SSF52922">
    <property type="entry name" value="TK C-terminal domain-like"/>
    <property type="match status" value="1"/>
</dbReference>
<dbReference type="InterPro" id="IPR019789">
    <property type="entry name" value="Xul5P/Fru6P_PKetolase_ThDP_BS"/>
</dbReference>
<evidence type="ECO:0000256" key="3">
    <source>
        <dbReference type="ARBA" id="ARBA00023052"/>
    </source>
</evidence>
<dbReference type="GO" id="GO:0000287">
    <property type="term" value="F:magnesium ion binding"/>
    <property type="evidence" value="ECO:0007669"/>
    <property type="project" value="UniProtKB-ARBA"/>
</dbReference>
<comment type="similarity">
    <text evidence="2">Belongs to the XFP family.</text>
</comment>
<comment type="cofactor">
    <cofactor evidence="1">
        <name>thiamine diphosphate</name>
        <dbReference type="ChEBI" id="CHEBI:58937"/>
    </cofactor>
</comment>
<dbReference type="InterPro" id="IPR018970">
    <property type="entry name" value="Xul5P/Fru6P_PKetolase_N"/>
</dbReference>
<evidence type="ECO:0000313" key="7">
    <source>
        <dbReference type="EMBL" id="NEM90073.1"/>
    </source>
</evidence>